<dbReference type="EMBL" id="MJMJ01000001">
    <property type="protein sequence ID" value="OLQ93556.1"/>
    <property type="molecule type" value="Genomic_DNA"/>
</dbReference>
<protein>
    <submittedName>
        <fullName evidence="2">Uncharacterized protein</fullName>
    </submittedName>
</protein>
<keyword evidence="1" id="KW-0175">Coiled coil</keyword>
<evidence type="ECO:0000256" key="1">
    <source>
        <dbReference type="SAM" id="Coils"/>
    </source>
</evidence>
<organism evidence="2 3">
    <name type="scientific">Vibrio panuliri</name>
    <dbReference type="NCBI Taxonomy" id="1381081"/>
    <lineage>
        <taxon>Bacteria</taxon>
        <taxon>Pseudomonadati</taxon>
        <taxon>Pseudomonadota</taxon>
        <taxon>Gammaproteobacteria</taxon>
        <taxon>Vibrionales</taxon>
        <taxon>Vibrionaceae</taxon>
        <taxon>Vibrio</taxon>
    </lineage>
</organism>
<feature type="coiled-coil region" evidence="1">
    <location>
        <begin position="203"/>
        <end position="241"/>
    </location>
</feature>
<evidence type="ECO:0000313" key="2">
    <source>
        <dbReference type="EMBL" id="OLQ93556.1"/>
    </source>
</evidence>
<name>A0A1Q9HRS8_9VIBR</name>
<gene>
    <name evidence="2" type="ORF">BIY22_03425</name>
</gene>
<proteinExistence type="predicted"/>
<dbReference type="AlphaFoldDB" id="A0A1Q9HRS8"/>
<dbReference type="STRING" id="1381081.BIY22_03425"/>
<dbReference type="Proteomes" id="UP000186313">
    <property type="component" value="Unassembled WGS sequence"/>
</dbReference>
<reference evidence="2 3" key="1">
    <citation type="submission" date="2016-09" db="EMBL/GenBank/DDBJ databases">
        <title>Genomic Taxonomy of the Vibrionaceae.</title>
        <authorList>
            <person name="Gonzalez-Castillo A."/>
            <person name="Gomez-Gil B."/>
            <person name="Enciso-Ibarra K."/>
        </authorList>
    </citation>
    <scope>NUCLEOTIDE SEQUENCE [LARGE SCALE GENOMIC DNA]</scope>
    <source>
        <strain evidence="2 3">CAIM 703</strain>
    </source>
</reference>
<accession>A0A1Q9HRS8</accession>
<comment type="caution">
    <text evidence="2">The sequence shown here is derived from an EMBL/GenBank/DDBJ whole genome shotgun (WGS) entry which is preliminary data.</text>
</comment>
<sequence length="410" mass="47372">MVDESFKMTKINKVSFFKNGSKGYAVKLHNFNNRTKKRGYKNGYLDIAKLDLKEISDSVVNYRGVVRYILGNNFKDKSTLNVKLRVLTKTLKNKSSGFSHIGFNETMFVCYDEDTGRFLVTQFDVKSNEYDYFHYACIAPHHSEWDSDVTHYNGMEDLVQRYQCDLNEYHKKESILSIYKKLSSPMVSFVVDDVRKKQIEAVNNAVQVNTVSYELKLKQLEEKYESKLKALESENDELRKLFDNADYYLELESKFDDVNDKMFEVSKIATEKGYSGILDAVNSLIEIDITDNEKVALSDSIDLADNNHAGGCVNSLDIIINHKLDTNKPPAELFDDKCQQCNSGVINTHELLEWFKSNWNYLSCEQKEKVSFKLRNNFSGINIGLLKINHEKVFEFAIGQLKEYEEVNES</sequence>
<evidence type="ECO:0000313" key="3">
    <source>
        <dbReference type="Proteomes" id="UP000186313"/>
    </source>
</evidence>